<feature type="chain" id="PRO_5034470270" description="Cell wall protein" evidence="2">
    <location>
        <begin position="19"/>
        <end position="248"/>
    </location>
</feature>
<gene>
    <name evidence="3" type="ORF">GTA08_BOTSDO08120</name>
</gene>
<evidence type="ECO:0000256" key="1">
    <source>
        <dbReference type="SAM" id="MobiDB-lite"/>
    </source>
</evidence>
<dbReference type="AlphaFoldDB" id="A0A8H4INH1"/>
<dbReference type="EMBL" id="WWBZ02000051">
    <property type="protein sequence ID" value="KAF4304321.1"/>
    <property type="molecule type" value="Genomic_DNA"/>
</dbReference>
<feature type="signal peptide" evidence="2">
    <location>
        <begin position="1"/>
        <end position="18"/>
    </location>
</feature>
<dbReference type="Proteomes" id="UP000572817">
    <property type="component" value="Unassembled WGS sequence"/>
</dbReference>
<feature type="region of interest" description="Disordered" evidence="1">
    <location>
        <begin position="31"/>
        <end position="84"/>
    </location>
</feature>
<accession>A0A8H4INH1</accession>
<proteinExistence type="predicted"/>
<organism evidence="3 4">
    <name type="scientific">Botryosphaeria dothidea</name>
    <dbReference type="NCBI Taxonomy" id="55169"/>
    <lineage>
        <taxon>Eukaryota</taxon>
        <taxon>Fungi</taxon>
        <taxon>Dikarya</taxon>
        <taxon>Ascomycota</taxon>
        <taxon>Pezizomycotina</taxon>
        <taxon>Dothideomycetes</taxon>
        <taxon>Dothideomycetes incertae sedis</taxon>
        <taxon>Botryosphaeriales</taxon>
        <taxon>Botryosphaeriaceae</taxon>
        <taxon>Botryosphaeria</taxon>
    </lineage>
</organism>
<keyword evidence="2" id="KW-0732">Signal</keyword>
<evidence type="ECO:0000313" key="3">
    <source>
        <dbReference type="EMBL" id="KAF4304321.1"/>
    </source>
</evidence>
<keyword evidence="4" id="KW-1185">Reference proteome</keyword>
<evidence type="ECO:0000313" key="4">
    <source>
        <dbReference type="Proteomes" id="UP000572817"/>
    </source>
</evidence>
<sequence>MQLTTVLVNLVLATLSSTAPAPQCCGLPPPQCCEVPEPPPPPPPPPPCGSPVPNPNPRPYPNPNPNPNPNPIPNPIPNPNPPAAATNRTFGIMALRSASPIHFLSVVATQSGLQLGKKQDAACDKPSDYATFLLDNSTAKLFLYDGPKSSYQQLYTDRSGMGQGVLQYTRTRDQTLNPNRIETTGFVVPKDSPDLQFKDVGFLACPGTGDIWSVWLDAGVANPGGITGCLGFSARAVDTTDPVACVYT</sequence>
<name>A0A8H4INH1_9PEZI</name>
<dbReference type="OrthoDB" id="4093325at2759"/>
<comment type="caution">
    <text evidence="3">The sequence shown here is derived from an EMBL/GenBank/DDBJ whole genome shotgun (WGS) entry which is preliminary data.</text>
</comment>
<reference evidence="3" key="1">
    <citation type="submission" date="2020-04" db="EMBL/GenBank/DDBJ databases">
        <title>Genome Assembly and Annotation of Botryosphaeria dothidea sdau 11-99, a Latent Pathogen of Apple Fruit Ring Rot in China.</title>
        <authorList>
            <person name="Yu C."/>
            <person name="Diao Y."/>
            <person name="Lu Q."/>
            <person name="Zhao J."/>
            <person name="Cui S."/>
            <person name="Peng C."/>
            <person name="He B."/>
            <person name="Liu H."/>
        </authorList>
    </citation>
    <scope>NUCLEOTIDE SEQUENCE [LARGE SCALE GENOMIC DNA]</scope>
    <source>
        <strain evidence="3">Sdau11-99</strain>
    </source>
</reference>
<feature type="compositionally biased region" description="Pro residues" evidence="1">
    <location>
        <begin position="31"/>
        <end position="82"/>
    </location>
</feature>
<evidence type="ECO:0008006" key="5">
    <source>
        <dbReference type="Google" id="ProtNLM"/>
    </source>
</evidence>
<evidence type="ECO:0000256" key="2">
    <source>
        <dbReference type="SAM" id="SignalP"/>
    </source>
</evidence>
<protein>
    <recommendedName>
        <fullName evidence="5">Cell wall protein</fullName>
    </recommendedName>
</protein>